<sequence length="221" mass="22485">MNLRAGGRYVLCMAGGSGGSGISGISLWRHEARRVGGPALFTPVFTALVLVAAAEGLHRDGFLKQLLVTSAPALVIGMTAATVAGGERAYELLLTTPTPIRNTVWRRMALLGFSAAVGVLAMAAGLELTGAGPPSALDLLLISAFSALLTATGVWAALALRSAAGAATVVLAVWLAKLFVLDRWAPGPATQALLVAVLTGLPLARAGRLLADGARLLEGGR</sequence>
<name>A0A1G6MEM1_9PSEU</name>
<gene>
    <name evidence="2" type="ORF">SAMN05216174_102512</name>
</gene>
<keyword evidence="1" id="KW-0472">Membrane</keyword>
<feature type="transmembrane region" description="Helical" evidence="1">
    <location>
        <begin position="104"/>
        <end position="124"/>
    </location>
</feature>
<feature type="transmembrane region" description="Helical" evidence="1">
    <location>
        <begin position="136"/>
        <end position="157"/>
    </location>
</feature>
<proteinExistence type="predicted"/>
<evidence type="ECO:0008006" key="4">
    <source>
        <dbReference type="Google" id="ProtNLM"/>
    </source>
</evidence>
<evidence type="ECO:0000313" key="3">
    <source>
        <dbReference type="Proteomes" id="UP000199501"/>
    </source>
</evidence>
<dbReference type="AlphaFoldDB" id="A0A1G6MEM1"/>
<dbReference type="EMBL" id="FMZZ01000002">
    <property type="protein sequence ID" value="SDC53930.1"/>
    <property type="molecule type" value="Genomic_DNA"/>
</dbReference>
<dbReference type="Proteomes" id="UP000199501">
    <property type="component" value="Unassembled WGS sequence"/>
</dbReference>
<accession>A0A1G6MEM1</accession>
<protein>
    <recommendedName>
        <fullName evidence="4">ABC-2 type transport system permease protein</fullName>
    </recommendedName>
</protein>
<dbReference type="STRING" id="1271860.SAMN05216174_102512"/>
<feature type="transmembrane region" description="Helical" evidence="1">
    <location>
        <begin position="66"/>
        <end position="84"/>
    </location>
</feature>
<reference evidence="3" key="1">
    <citation type="submission" date="2016-10" db="EMBL/GenBank/DDBJ databases">
        <authorList>
            <person name="Varghese N."/>
            <person name="Submissions S."/>
        </authorList>
    </citation>
    <scope>NUCLEOTIDE SEQUENCE [LARGE SCALE GENOMIC DNA]</scope>
    <source>
        <strain evidence="3">IBRC-M 10403</strain>
    </source>
</reference>
<keyword evidence="1" id="KW-0812">Transmembrane</keyword>
<organism evidence="2 3">
    <name type="scientific">Actinokineospora iranica</name>
    <dbReference type="NCBI Taxonomy" id="1271860"/>
    <lineage>
        <taxon>Bacteria</taxon>
        <taxon>Bacillati</taxon>
        <taxon>Actinomycetota</taxon>
        <taxon>Actinomycetes</taxon>
        <taxon>Pseudonocardiales</taxon>
        <taxon>Pseudonocardiaceae</taxon>
        <taxon>Actinokineospora</taxon>
    </lineage>
</organism>
<evidence type="ECO:0000256" key="1">
    <source>
        <dbReference type="SAM" id="Phobius"/>
    </source>
</evidence>
<feature type="transmembrane region" description="Helical" evidence="1">
    <location>
        <begin position="35"/>
        <end position="54"/>
    </location>
</feature>
<keyword evidence="3" id="KW-1185">Reference proteome</keyword>
<evidence type="ECO:0000313" key="2">
    <source>
        <dbReference type="EMBL" id="SDC53930.1"/>
    </source>
</evidence>
<keyword evidence="1" id="KW-1133">Transmembrane helix</keyword>